<reference evidence="1" key="1">
    <citation type="submission" date="2018-01" db="EMBL/GenBank/DDBJ databases">
        <title>An insight into the sialome of Amazonian anophelines.</title>
        <authorList>
            <person name="Ribeiro J.M."/>
            <person name="Scarpassa V."/>
            <person name="Calvo E."/>
        </authorList>
    </citation>
    <scope>NUCLEOTIDE SEQUENCE</scope>
</reference>
<organism evidence="1">
    <name type="scientific">Anopheles darlingi</name>
    <name type="common">Mosquito</name>
    <dbReference type="NCBI Taxonomy" id="43151"/>
    <lineage>
        <taxon>Eukaryota</taxon>
        <taxon>Metazoa</taxon>
        <taxon>Ecdysozoa</taxon>
        <taxon>Arthropoda</taxon>
        <taxon>Hexapoda</taxon>
        <taxon>Insecta</taxon>
        <taxon>Pterygota</taxon>
        <taxon>Neoptera</taxon>
        <taxon>Endopterygota</taxon>
        <taxon>Diptera</taxon>
        <taxon>Nematocera</taxon>
        <taxon>Culicoidea</taxon>
        <taxon>Culicidae</taxon>
        <taxon>Anophelinae</taxon>
        <taxon>Anopheles</taxon>
    </lineage>
</organism>
<name>A0A2M4DC36_ANODA</name>
<dbReference type="EMBL" id="GGFL01010927">
    <property type="protein sequence ID" value="MBW75105.1"/>
    <property type="molecule type" value="Transcribed_RNA"/>
</dbReference>
<evidence type="ECO:0000313" key="1">
    <source>
        <dbReference type="EMBL" id="MBW75105.1"/>
    </source>
</evidence>
<dbReference type="AlphaFoldDB" id="A0A2M4DC36"/>
<proteinExistence type="predicted"/>
<protein>
    <submittedName>
        <fullName evidence="1">Putative secreted protein</fullName>
    </submittedName>
</protein>
<accession>A0A2M4DC36</accession>
<sequence length="72" mass="8206">MHHGIRWRGGVFHSSGRLISVWVMILVQSQSQFLACRLDSRVGLFLGESLYFSALLLVCKKGMFPNIHTMIQ</sequence>